<keyword evidence="1" id="KW-0677">Repeat</keyword>
<sequence>MGIYWPLEEQMLAARGEVLLGEVASCRKGGRLGRGVGERQVKSGGLNGRPEKLPDICYSRRVLSSLAMIDRAHLIDKDKLRRFLSLMSLVGVVDLQHCERLARGCLLRAAIEILTARGGMISHAAVIACEWGKCCVSGCSEICVNDIEKVIIVGNKVIKEDDWISLNGSTCKVILGKQALVPLALSGDLETFMFWADQIRHPKVMASVDTPDDALTARNNDAQRV</sequence>
<dbReference type="Proteomes" id="UP001227230">
    <property type="component" value="Chromosome 2"/>
</dbReference>
<dbReference type="SUPFAM" id="SSF52009">
    <property type="entry name" value="Phosphohistidine domain"/>
    <property type="match status" value="1"/>
</dbReference>
<reference evidence="4 5" key="1">
    <citation type="journal article" date="2023" name="Hortic Res">
        <title>The complete reference genome for grapevine (Vitis vinifera L.) genetics and breeding.</title>
        <authorList>
            <person name="Shi X."/>
            <person name="Cao S."/>
            <person name="Wang X."/>
            <person name="Huang S."/>
            <person name="Wang Y."/>
            <person name="Liu Z."/>
            <person name="Liu W."/>
            <person name="Leng X."/>
            <person name="Peng Y."/>
            <person name="Wang N."/>
            <person name="Wang Y."/>
            <person name="Ma Z."/>
            <person name="Xu X."/>
            <person name="Zhang F."/>
            <person name="Xue H."/>
            <person name="Zhong H."/>
            <person name="Wang Y."/>
            <person name="Zhang K."/>
            <person name="Velt A."/>
            <person name="Avia K."/>
            <person name="Holtgrawe D."/>
            <person name="Grimplet J."/>
            <person name="Matus J.T."/>
            <person name="Ware D."/>
            <person name="Wu X."/>
            <person name="Wang H."/>
            <person name="Liu C."/>
            <person name="Fang Y."/>
            <person name="Rustenholz C."/>
            <person name="Cheng Z."/>
            <person name="Xiao H."/>
            <person name="Zhou Y."/>
        </authorList>
    </citation>
    <scope>NUCLEOTIDE SEQUENCE [LARGE SCALE GENOMIC DNA]</scope>
    <source>
        <strain evidence="5">cv. Pinot noir / PN40024</strain>
        <tissue evidence="4">Leaf</tissue>
    </source>
</reference>
<proteinExistence type="predicted"/>
<dbReference type="InterPro" id="IPR001330">
    <property type="entry name" value="Prenyltrans"/>
</dbReference>
<dbReference type="InterPro" id="IPR010121">
    <property type="entry name" value="Pyruvate_phosphate_dikinase"/>
</dbReference>
<evidence type="ECO:0000313" key="4">
    <source>
        <dbReference type="EMBL" id="WJZ82396.1"/>
    </source>
</evidence>
<dbReference type="PANTHER" id="PTHR22931:SF9">
    <property type="entry name" value="PYRUVATE, PHOSPHATE DIKINASE 1, CHLOROPLASTIC"/>
    <property type="match status" value="1"/>
</dbReference>
<name>A0ABY9BHX3_VITVI</name>
<keyword evidence="5" id="KW-1185">Reference proteome</keyword>
<organism evidence="4 5">
    <name type="scientific">Vitis vinifera</name>
    <name type="common">Grape</name>
    <dbReference type="NCBI Taxonomy" id="29760"/>
    <lineage>
        <taxon>Eukaryota</taxon>
        <taxon>Viridiplantae</taxon>
        <taxon>Streptophyta</taxon>
        <taxon>Embryophyta</taxon>
        <taxon>Tracheophyta</taxon>
        <taxon>Spermatophyta</taxon>
        <taxon>Magnoliopsida</taxon>
        <taxon>eudicotyledons</taxon>
        <taxon>Gunneridae</taxon>
        <taxon>Pentapetalae</taxon>
        <taxon>rosids</taxon>
        <taxon>Vitales</taxon>
        <taxon>Vitaceae</taxon>
        <taxon>Viteae</taxon>
        <taxon>Vitis</taxon>
    </lineage>
</organism>
<dbReference type="EMBL" id="CP126649">
    <property type="protein sequence ID" value="WJZ82396.1"/>
    <property type="molecule type" value="Genomic_DNA"/>
</dbReference>
<gene>
    <name evidence="4" type="ORF">VitviT2T_002161</name>
</gene>
<dbReference type="Pfam" id="PF00391">
    <property type="entry name" value="PEP-utilizers"/>
    <property type="match status" value="1"/>
</dbReference>
<protein>
    <submittedName>
        <fullName evidence="4">Uncharacterized protein</fullName>
    </submittedName>
</protein>
<evidence type="ECO:0000313" key="5">
    <source>
        <dbReference type="Proteomes" id="UP001227230"/>
    </source>
</evidence>
<dbReference type="Gene3D" id="1.50.10.20">
    <property type="match status" value="1"/>
</dbReference>
<evidence type="ECO:0000259" key="3">
    <source>
        <dbReference type="Pfam" id="PF00432"/>
    </source>
</evidence>
<dbReference type="InterPro" id="IPR008279">
    <property type="entry name" value="PEP-util_enz_mobile_dom"/>
</dbReference>
<dbReference type="SUPFAM" id="SSF48239">
    <property type="entry name" value="Terpenoid cyclases/Protein prenyltransferases"/>
    <property type="match status" value="1"/>
</dbReference>
<dbReference type="PANTHER" id="PTHR22931">
    <property type="entry name" value="PHOSPHOENOLPYRUVATE DIKINASE-RELATED"/>
    <property type="match status" value="1"/>
</dbReference>
<dbReference type="Gene3D" id="3.50.30.10">
    <property type="entry name" value="Phosphohistidine domain"/>
    <property type="match status" value="1"/>
</dbReference>
<feature type="domain" description="PEP-utilising enzyme mobile" evidence="2">
    <location>
        <begin position="113"/>
        <end position="170"/>
    </location>
</feature>
<evidence type="ECO:0000259" key="2">
    <source>
        <dbReference type="Pfam" id="PF00391"/>
    </source>
</evidence>
<dbReference type="InterPro" id="IPR036637">
    <property type="entry name" value="Phosphohistidine_dom_sf"/>
</dbReference>
<evidence type="ECO:0000256" key="1">
    <source>
        <dbReference type="ARBA" id="ARBA00022737"/>
    </source>
</evidence>
<dbReference type="InterPro" id="IPR008930">
    <property type="entry name" value="Terpenoid_cyclase/PrenylTrfase"/>
</dbReference>
<accession>A0ABY9BHX3</accession>
<dbReference type="Pfam" id="PF00432">
    <property type="entry name" value="Prenyltrans"/>
    <property type="match status" value="1"/>
</dbReference>
<feature type="domain" description="Prenyltransferase alpha-alpha toroid" evidence="3">
    <location>
        <begin position="36"/>
        <end position="85"/>
    </location>
</feature>